<organism evidence="1">
    <name type="scientific">Rhizophora mucronata</name>
    <name type="common">Asiatic mangrove</name>
    <dbReference type="NCBI Taxonomy" id="61149"/>
    <lineage>
        <taxon>Eukaryota</taxon>
        <taxon>Viridiplantae</taxon>
        <taxon>Streptophyta</taxon>
        <taxon>Embryophyta</taxon>
        <taxon>Tracheophyta</taxon>
        <taxon>Spermatophyta</taxon>
        <taxon>Magnoliopsida</taxon>
        <taxon>eudicotyledons</taxon>
        <taxon>Gunneridae</taxon>
        <taxon>Pentapetalae</taxon>
        <taxon>rosids</taxon>
        <taxon>fabids</taxon>
        <taxon>Malpighiales</taxon>
        <taxon>Rhizophoraceae</taxon>
        <taxon>Rhizophora</taxon>
    </lineage>
</organism>
<name>A0A2P2PK53_RHIMU</name>
<protein>
    <submittedName>
        <fullName evidence="1">Uncharacterized protein</fullName>
    </submittedName>
</protein>
<proteinExistence type="predicted"/>
<dbReference type="AlphaFoldDB" id="A0A2P2PK53"/>
<sequence>MVGSCGDLMLKAIQQNIIGCYCLWLSLFCANG</sequence>
<reference evidence="1" key="1">
    <citation type="submission" date="2018-02" db="EMBL/GenBank/DDBJ databases">
        <title>Rhizophora mucronata_Transcriptome.</title>
        <authorList>
            <person name="Meera S.P."/>
            <person name="Sreeshan A."/>
            <person name="Augustine A."/>
        </authorList>
    </citation>
    <scope>NUCLEOTIDE SEQUENCE</scope>
    <source>
        <tissue evidence="1">Leaf</tissue>
    </source>
</reference>
<evidence type="ECO:0000313" key="1">
    <source>
        <dbReference type="EMBL" id="MBX55107.1"/>
    </source>
</evidence>
<dbReference type="EMBL" id="GGEC01074623">
    <property type="protein sequence ID" value="MBX55107.1"/>
    <property type="molecule type" value="Transcribed_RNA"/>
</dbReference>
<accession>A0A2P2PK53</accession>